<gene>
    <name evidence="1" type="ORF">S01H1_52924</name>
</gene>
<sequence>MVTKLKGKVTIVIGSSRGIGKEIAVGFAREGADVEVSPE</sequence>
<accession>X0VP50</accession>
<dbReference type="InterPro" id="IPR036291">
    <property type="entry name" value="NAD(P)-bd_dom_sf"/>
</dbReference>
<proteinExistence type="predicted"/>
<dbReference type="Gene3D" id="3.40.50.720">
    <property type="entry name" value="NAD(P)-binding Rossmann-like Domain"/>
    <property type="match status" value="1"/>
</dbReference>
<evidence type="ECO:0000313" key="1">
    <source>
        <dbReference type="EMBL" id="GAG19980.1"/>
    </source>
</evidence>
<name>X0VP50_9ZZZZ</name>
<dbReference type="SUPFAM" id="SSF51735">
    <property type="entry name" value="NAD(P)-binding Rossmann-fold domains"/>
    <property type="match status" value="1"/>
</dbReference>
<dbReference type="AlphaFoldDB" id="X0VP50"/>
<organism evidence="1">
    <name type="scientific">marine sediment metagenome</name>
    <dbReference type="NCBI Taxonomy" id="412755"/>
    <lineage>
        <taxon>unclassified sequences</taxon>
        <taxon>metagenomes</taxon>
        <taxon>ecological metagenomes</taxon>
    </lineage>
</organism>
<comment type="caution">
    <text evidence="1">The sequence shown here is derived from an EMBL/GenBank/DDBJ whole genome shotgun (WGS) entry which is preliminary data.</text>
</comment>
<reference evidence="1" key="1">
    <citation type="journal article" date="2014" name="Front. Microbiol.">
        <title>High frequency of phylogenetically diverse reductive dehalogenase-homologous genes in deep subseafloor sedimentary metagenomes.</title>
        <authorList>
            <person name="Kawai M."/>
            <person name="Futagami T."/>
            <person name="Toyoda A."/>
            <person name="Takaki Y."/>
            <person name="Nishi S."/>
            <person name="Hori S."/>
            <person name="Arai W."/>
            <person name="Tsubouchi T."/>
            <person name="Morono Y."/>
            <person name="Uchiyama I."/>
            <person name="Ito T."/>
            <person name="Fujiyama A."/>
            <person name="Inagaki F."/>
            <person name="Takami H."/>
        </authorList>
    </citation>
    <scope>NUCLEOTIDE SEQUENCE</scope>
    <source>
        <strain evidence="1">Expedition CK06-06</strain>
    </source>
</reference>
<evidence type="ECO:0008006" key="2">
    <source>
        <dbReference type="Google" id="ProtNLM"/>
    </source>
</evidence>
<dbReference type="EMBL" id="BARS01034236">
    <property type="protein sequence ID" value="GAG19980.1"/>
    <property type="molecule type" value="Genomic_DNA"/>
</dbReference>
<protein>
    <recommendedName>
        <fullName evidence="2">Short-chain dehydrogenase/reductase SDR</fullName>
    </recommendedName>
</protein>